<organism evidence="2 3">
    <name type="scientific">Sphaerobolus stellatus (strain SS14)</name>
    <dbReference type="NCBI Taxonomy" id="990650"/>
    <lineage>
        <taxon>Eukaryota</taxon>
        <taxon>Fungi</taxon>
        <taxon>Dikarya</taxon>
        <taxon>Basidiomycota</taxon>
        <taxon>Agaricomycotina</taxon>
        <taxon>Agaricomycetes</taxon>
        <taxon>Phallomycetidae</taxon>
        <taxon>Geastrales</taxon>
        <taxon>Sphaerobolaceae</taxon>
        <taxon>Sphaerobolus</taxon>
    </lineage>
</organism>
<dbReference type="EMBL" id="KN837279">
    <property type="protein sequence ID" value="KIJ29640.1"/>
    <property type="molecule type" value="Genomic_DNA"/>
</dbReference>
<feature type="domain" description="DUF6532" evidence="1">
    <location>
        <begin position="8"/>
        <end position="129"/>
    </location>
</feature>
<accession>A0A0C9UWU1</accession>
<evidence type="ECO:0000313" key="2">
    <source>
        <dbReference type="EMBL" id="KIJ29640.1"/>
    </source>
</evidence>
<name>A0A0C9UWU1_SPHS4</name>
<sequence>MPLTVVGKNMVAGLLQDANFTYKTFYFDLEGNIRRSTANPEIILRQKPPFSHPFLQKVLNLVVFNPQSHPALGAHFKDLFDPIPLETLAFACTMTHFALANLLKDKRGEFSGDEYSRIFVEYLELLKEFEGEEPEECQRLLTELLTEGKKNLGNLDKYVRGGNKAIGRGLSQDDLQKELSMMAQIHPSPHGAPGMAIATVIGSHGSAIANSGNISQNSALAPGYGIQYAAAYGYSAGVPPMHYVGPQGPSHQNLPLNPPK</sequence>
<evidence type="ECO:0000313" key="3">
    <source>
        <dbReference type="Proteomes" id="UP000054279"/>
    </source>
</evidence>
<dbReference type="AlphaFoldDB" id="A0A0C9UWU1"/>
<evidence type="ECO:0000259" key="1">
    <source>
        <dbReference type="Pfam" id="PF20149"/>
    </source>
</evidence>
<dbReference type="Proteomes" id="UP000054279">
    <property type="component" value="Unassembled WGS sequence"/>
</dbReference>
<proteinExistence type="predicted"/>
<dbReference type="OrthoDB" id="3257342at2759"/>
<reference evidence="2 3" key="1">
    <citation type="submission" date="2014-06" db="EMBL/GenBank/DDBJ databases">
        <title>Evolutionary Origins and Diversification of the Mycorrhizal Mutualists.</title>
        <authorList>
            <consortium name="DOE Joint Genome Institute"/>
            <consortium name="Mycorrhizal Genomics Consortium"/>
            <person name="Kohler A."/>
            <person name="Kuo A."/>
            <person name="Nagy L.G."/>
            <person name="Floudas D."/>
            <person name="Copeland A."/>
            <person name="Barry K.W."/>
            <person name="Cichocki N."/>
            <person name="Veneault-Fourrey C."/>
            <person name="LaButti K."/>
            <person name="Lindquist E.A."/>
            <person name="Lipzen A."/>
            <person name="Lundell T."/>
            <person name="Morin E."/>
            <person name="Murat C."/>
            <person name="Riley R."/>
            <person name="Ohm R."/>
            <person name="Sun H."/>
            <person name="Tunlid A."/>
            <person name="Henrissat B."/>
            <person name="Grigoriev I.V."/>
            <person name="Hibbett D.S."/>
            <person name="Martin F."/>
        </authorList>
    </citation>
    <scope>NUCLEOTIDE SEQUENCE [LARGE SCALE GENOMIC DNA]</scope>
    <source>
        <strain evidence="2 3">SS14</strain>
    </source>
</reference>
<dbReference type="Pfam" id="PF20149">
    <property type="entry name" value="DUF6532"/>
    <property type="match status" value="1"/>
</dbReference>
<gene>
    <name evidence="2" type="ORF">M422DRAFT_268984</name>
</gene>
<dbReference type="InterPro" id="IPR045341">
    <property type="entry name" value="DUF6532"/>
</dbReference>
<keyword evidence="3" id="KW-1185">Reference proteome</keyword>
<protein>
    <recommendedName>
        <fullName evidence="1">DUF6532 domain-containing protein</fullName>
    </recommendedName>
</protein>
<dbReference type="HOGENOM" id="CLU_093573_0_0_1"/>